<dbReference type="Gene3D" id="3.30.420.10">
    <property type="entry name" value="Ribonuclease H-like superfamily/Ribonuclease H"/>
    <property type="match status" value="1"/>
</dbReference>
<comment type="caution">
    <text evidence="1">The sequence shown here is derived from an EMBL/GenBank/DDBJ whole genome shotgun (WGS) entry which is preliminary data.</text>
</comment>
<gene>
    <name evidence="1" type="primary">AVEN_103099_1</name>
    <name evidence="1" type="ORF">NPIL_670331</name>
</gene>
<protein>
    <submittedName>
        <fullName evidence="1">Uncharacterized protein</fullName>
    </submittedName>
</protein>
<evidence type="ECO:0000313" key="2">
    <source>
        <dbReference type="Proteomes" id="UP000887013"/>
    </source>
</evidence>
<dbReference type="GO" id="GO:0003676">
    <property type="term" value="F:nucleic acid binding"/>
    <property type="evidence" value="ECO:0007669"/>
    <property type="project" value="InterPro"/>
</dbReference>
<name>A0A8X6PEK8_NEPPI</name>
<organism evidence="1 2">
    <name type="scientific">Nephila pilipes</name>
    <name type="common">Giant wood spider</name>
    <name type="synonym">Nephila maculata</name>
    <dbReference type="NCBI Taxonomy" id="299642"/>
    <lineage>
        <taxon>Eukaryota</taxon>
        <taxon>Metazoa</taxon>
        <taxon>Ecdysozoa</taxon>
        <taxon>Arthropoda</taxon>
        <taxon>Chelicerata</taxon>
        <taxon>Arachnida</taxon>
        <taxon>Araneae</taxon>
        <taxon>Araneomorphae</taxon>
        <taxon>Entelegynae</taxon>
        <taxon>Araneoidea</taxon>
        <taxon>Nephilidae</taxon>
        <taxon>Nephila</taxon>
    </lineage>
</organism>
<proteinExistence type="predicted"/>
<dbReference type="Proteomes" id="UP000887013">
    <property type="component" value="Unassembled WGS sequence"/>
</dbReference>
<sequence length="96" mass="10730">MSARGIVGAVFVDGTVTNECYYDVLTNNFIPVIQSDPEFDLIWFIQDGTGSSHRTSNESALLEEHFQNPVIALGDPYHSGMGINWPPYSPDFKLYD</sequence>
<keyword evidence="2" id="KW-1185">Reference proteome</keyword>
<reference evidence="1" key="1">
    <citation type="submission" date="2020-08" db="EMBL/GenBank/DDBJ databases">
        <title>Multicomponent nature underlies the extraordinary mechanical properties of spider dragline silk.</title>
        <authorList>
            <person name="Kono N."/>
            <person name="Nakamura H."/>
            <person name="Mori M."/>
            <person name="Yoshida Y."/>
            <person name="Ohtoshi R."/>
            <person name="Malay A.D."/>
            <person name="Moran D.A.P."/>
            <person name="Tomita M."/>
            <person name="Numata K."/>
            <person name="Arakawa K."/>
        </authorList>
    </citation>
    <scope>NUCLEOTIDE SEQUENCE</scope>
</reference>
<dbReference type="EMBL" id="BMAW01115499">
    <property type="protein sequence ID" value="GFT66313.1"/>
    <property type="molecule type" value="Genomic_DNA"/>
</dbReference>
<dbReference type="InterPro" id="IPR036397">
    <property type="entry name" value="RNaseH_sf"/>
</dbReference>
<dbReference type="AlphaFoldDB" id="A0A8X6PEK8"/>
<dbReference type="OrthoDB" id="6494175at2759"/>
<evidence type="ECO:0000313" key="1">
    <source>
        <dbReference type="EMBL" id="GFT66313.1"/>
    </source>
</evidence>
<accession>A0A8X6PEK8</accession>